<evidence type="ECO:0000313" key="2">
    <source>
        <dbReference type="Proteomes" id="UP000094313"/>
    </source>
</evidence>
<sequence length="70" mass="8096">MRSIPTDPEDYKTKLNVFIRAGSLEITDLVIKKWTTPVHNWGLVLSQLDLKFGDRVMQELKSPLRSINLK</sequence>
<gene>
    <name evidence="1" type="ORF">BFS30_19685</name>
</gene>
<protein>
    <submittedName>
        <fullName evidence="1">Uncharacterized protein</fullName>
    </submittedName>
</protein>
<keyword evidence="2" id="KW-1185">Reference proteome</keyword>
<dbReference type="EMBL" id="CP017141">
    <property type="protein sequence ID" value="AOM79192.1"/>
    <property type="molecule type" value="Genomic_DNA"/>
</dbReference>
<name>A0A1D7QKI6_9SPHI</name>
<dbReference type="Proteomes" id="UP000094313">
    <property type="component" value="Chromosome"/>
</dbReference>
<accession>A0A1D7QKI6</accession>
<evidence type="ECO:0000313" key="1">
    <source>
        <dbReference type="EMBL" id="AOM79192.1"/>
    </source>
</evidence>
<reference evidence="1 2" key="1">
    <citation type="submission" date="2016-08" db="EMBL/GenBank/DDBJ databases">
        <authorList>
            <person name="Seilhamer J.J."/>
        </authorList>
    </citation>
    <scope>NUCLEOTIDE SEQUENCE [LARGE SCALE GENOMIC DNA]</scope>
    <source>
        <strain evidence="1 2">DX4</strain>
    </source>
</reference>
<dbReference type="KEGG" id="psty:BFS30_19685"/>
<organism evidence="1 2">
    <name type="scientific">Pedobacter steynii</name>
    <dbReference type="NCBI Taxonomy" id="430522"/>
    <lineage>
        <taxon>Bacteria</taxon>
        <taxon>Pseudomonadati</taxon>
        <taxon>Bacteroidota</taxon>
        <taxon>Sphingobacteriia</taxon>
        <taxon>Sphingobacteriales</taxon>
        <taxon>Sphingobacteriaceae</taxon>
        <taxon>Pedobacter</taxon>
    </lineage>
</organism>
<proteinExistence type="predicted"/>
<dbReference type="AlphaFoldDB" id="A0A1D7QKI6"/>